<comment type="caution">
    <text evidence="2">The sequence shown here is derived from an EMBL/GenBank/DDBJ whole genome shotgun (WGS) entry which is preliminary data.</text>
</comment>
<evidence type="ECO:0000259" key="1">
    <source>
        <dbReference type="PROSITE" id="PS51178"/>
    </source>
</evidence>
<dbReference type="InterPro" id="IPR013222">
    <property type="entry name" value="Glyco_hyd_98_carb-bd"/>
</dbReference>
<dbReference type="AlphaFoldDB" id="A0A1Q5PYJ7"/>
<evidence type="ECO:0000313" key="2">
    <source>
        <dbReference type="EMBL" id="OKL52460.1"/>
    </source>
</evidence>
<dbReference type="InterPro" id="IPR005543">
    <property type="entry name" value="PASTA_dom"/>
</dbReference>
<dbReference type="SUPFAM" id="SSF49785">
    <property type="entry name" value="Galactose-binding domain-like"/>
    <property type="match status" value="1"/>
</dbReference>
<dbReference type="Gene3D" id="2.60.120.1060">
    <property type="entry name" value="NPCBM/NEW2 domain"/>
    <property type="match status" value="1"/>
</dbReference>
<dbReference type="InterPro" id="IPR008979">
    <property type="entry name" value="Galactose-bd-like_sf"/>
</dbReference>
<organism evidence="2 3">
    <name type="scientific">Buchananella hordeovulneris</name>
    <dbReference type="NCBI Taxonomy" id="52770"/>
    <lineage>
        <taxon>Bacteria</taxon>
        <taxon>Bacillati</taxon>
        <taxon>Actinomycetota</taxon>
        <taxon>Actinomycetes</taxon>
        <taxon>Actinomycetales</taxon>
        <taxon>Actinomycetaceae</taxon>
        <taxon>Buchananella</taxon>
    </lineage>
</organism>
<proteinExistence type="predicted"/>
<dbReference type="Gene3D" id="3.30.10.20">
    <property type="match status" value="2"/>
</dbReference>
<dbReference type="EMBL" id="MQVS01000002">
    <property type="protein sequence ID" value="OKL52460.1"/>
    <property type="molecule type" value="Genomic_DNA"/>
</dbReference>
<dbReference type="Pfam" id="PF03793">
    <property type="entry name" value="PASTA"/>
    <property type="match status" value="2"/>
</dbReference>
<gene>
    <name evidence="2" type="ORF">BSZ40_03065</name>
</gene>
<evidence type="ECO:0000313" key="3">
    <source>
        <dbReference type="Proteomes" id="UP000185612"/>
    </source>
</evidence>
<dbReference type="InterPro" id="IPR038637">
    <property type="entry name" value="NPCBM_sf"/>
</dbReference>
<dbReference type="Pfam" id="PF08305">
    <property type="entry name" value="NPCBM"/>
    <property type="match status" value="1"/>
</dbReference>
<dbReference type="CDD" id="cd06577">
    <property type="entry name" value="PASTA_pknB"/>
    <property type="match status" value="2"/>
</dbReference>
<sequence length="302" mass="31491">MAGWEANIRFGPQAERTEPQIVEVPALQEQADLLMPDVRGLSLAEAKQVMADLQLDPAGIKLTEQEWAGEPGVVIAQDPVVGEKSKPVVHLTVARSAVVGNYVGLPQEEVVEALHALGSDAVIKFAFDLTQRSGTVLAVEPAPGEPLPPLVEVTVAQAGSSAALHTLQTAEVTGSRSDCRKSEVTIEGRGYPDALRCSTAREGEPTSTVWLVGKHGSVLSAGVGLADTGKADSTARVQVLADGKEVAALDVSYGKLAPVSVDISGVLRLEIVTSSATGADVYLTDAIVKGTDSDIDQLVTEK</sequence>
<dbReference type="PROSITE" id="PS51178">
    <property type="entry name" value="PASTA"/>
    <property type="match status" value="1"/>
</dbReference>
<keyword evidence="3" id="KW-1185">Reference proteome</keyword>
<accession>A0A1Q5PYJ7</accession>
<dbReference type="InParanoid" id="A0A1Q5PYJ7"/>
<protein>
    <recommendedName>
        <fullName evidence="1">PASTA domain-containing protein</fullName>
    </recommendedName>
</protein>
<reference evidence="3" key="1">
    <citation type="submission" date="2016-12" db="EMBL/GenBank/DDBJ databases">
        <authorList>
            <person name="Meng X."/>
        </authorList>
    </citation>
    <scope>NUCLEOTIDE SEQUENCE [LARGE SCALE GENOMIC DNA]</scope>
    <source>
        <strain evidence="3">DSM 20732</strain>
    </source>
</reference>
<dbReference type="SMART" id="SM00740">
    <property type="entry name" value="PASTA"/>
    <property type="match status" value="2"/>
</dbReference>
<dbReference type="Proteomes" id="UP000185612">
    <property type="component" value="Unassembled WGS sequence"/>
</dbReference>
<name>A0A1Q5PYJ7_9ACTO</name>
<feature type="domain" description="PASTA" evidence="1">
    <location>
        <begin position="29"/>
        <end position="94"/>
    </location>
</feature>
<dbReference type="STRING" id="52770.BSZ40_03065"/>